<accession>A0A2T0LK63</accession>
<comment type="function">
    <text evidence="1">Required for the transposition of the insertion element.</text>
</comment>
<organism evidence="7 8">
    <name type="scientific">Nonomuraea fuscirosea</name>
    <dbReference type="NCBI Taxonomy" id="1291556"/>
    <lineage>
        <taxon>Bacteria</taxon>
        <taxon>Bacillati</taxon>
        <taxon>Actinomycetota</taxon>
        <taxon>Actinomycetes</taxon>
        <taxon>Streptosporangiales</taxon>
        <taxon>Streptosporangiaceae</taxon>
        <taxon>Nonomuraea</taxon>
    </lineage>
</organism>
<reference evidence="7 8" key="1">
    <citation type="submission" date="2018-03" db="EMBL/GenBank/DDBJ databases">
        <title>Genomic Encyclopedia of Type Strains, Phase III (KMG-III): the genomes of soil and plant-associated and newly described type strains.</title>
        <authorList>
            <person name="Whitman W."/>
        </authorList>
    </citation>
    <scope>NUCLEOTIDE SEQUENCE [LARGE SCALE GENOMIC DNA]</scope>
    <source>
        <strain evidence="7 8">CGMCC 4.7104</strain>
    </source>
</reference>
<evidence type="ECO:0000256" key="4">
    <source>
        <dbReference type="ARBA" id="ARBA00023125"/>
    </source>
</evidence>
<dbReference type="GO" id="GO:0006313">
    <property type="term" value="P:DNA transposition"/>
    <property type="evidence" value="ECO:0007669"/>
    <property type="project" value="InterPro"/>
</dbReference>
<dbReference type="Proteomes" id="UP000238312">
    <property type="component" value="Unassembled WGS sequence"/>
</dbReference>
<dbReference type="GO" id="GO:0003677">
    <property type="term" value="F:DNA binding"/>
    <property type="evidence" value="ECO:0007669"/>
    <property type="project" value="UniProtKB-KW"/>
</dbReference>
<feature type="region of interest" description="Disordered" evidence="6">
    <location>
        <begin position="1"/>
        <end position="42"/>
    </location>
</feature>
<dbReference type="Pfam" id="PF00872">
    <property type="entry name" value="Transposase_mut"/>
    <property type="match status" value="1"/>
</dbReference>
<dbReference type="EMBL" id="PVNG01000066">
    <property type="protein sequence ID" value="PRX42838.1"/>
    <property type="molecule type" value="Genomic_DNA"/>
</dbReference>
<keyword evidence="3" id="KW-0815">Transposition</keyword>
<comment type="caution">
    <text evidence="7">The sequence shown here is derived from an EMBL/GenBank/DDBJ whole genome shotgun (WGS) entry which is preliminary data.</text>
</comment>
<evidence type="ECO:0000256" key="2">
    <source>
        <dbReference type="ARBA" id="ARBA00010961"/>
    </source>
</evidence>
<keyword evidence="5" id="KW-0233">DNA recombination</keyword>
<evidence type="ECO:0000256" key="1">
    <source>
        <dbReference type="ARBA" id="ARBA00002190"/>
    </source>
</evidence>
<name>A0A2T0LK63_9ACTN</name>
<dbReference type="InterPro" id="IPR001207">
    <property type="entry name" value="Transposase_mutator"/>
</dbReference>
<evidence type="ECO:0000313" key="7">
    <source>
        <dbReference type="EMBL" id="PRX42838.1"/>
    </source>
</evidence>
<keyword evidence="8" id="KW-1185">Reference proteome</keyword>
<dbReference type="AlphaFoldDB" id="A0A2T0LK63"/>
<proteinExistence type="inferred from homology"/>
<comment type="similarity">
    <text evidence="2">Belongs to the transposase mutator family.</text>
</comment>
<sequence>MRAGAGAGRASRRRPVGHDRAPAQSYQRAEHPDGAAGAAASRPATIGVDDWKKIWSIDLLEQLNKEIKRRADVVGVFPTPEALLRLAGAVLVEAHDEWQVTDRRYLSKGFMALITTSTTDPQEVAHTELMTT</sequence>
<evidence type="ECO:0000313" key="8">
    <source>
        <dbReference type="Proteomes" id="UP000238312"/>
    </source>
</evidence>
<dbReference type="GO" id="GO:0004803">
    <property type="term" value="F:transposase activity"/>
    <property type="evidence" value="ECO:0007669"/>
    <property type="project" value="InterPro"/>
</dbReference>
<evidence type="ECO:0000256" key="6">
    <source>
        <dbReference type="SAM" id="MobiDB-lite"/>
    </source>
</evidence>
<evidence type="ECO:0000256" key="3">
    <source>
        <dbReference type="ARBA" id="ARBA00022578"/>
    </source>
</evidence>
<gene>
    <name evidence="7" type="ORF">B0I32_1669</name>
</gene>
<keyword evidence="4" id="KW-0238">DNA-binding</keyword>
<evidence type="ECO:0000256" key="5">
    <source>
        <dbReference type="ARBA" id="ARBA00023172"/>
    </source>
</evidence>
<protein>
    <submittedName>
        <fullName evidence="7">Mutator family transposase</fullName>
    </submittedName>
</protein>